<evidence type="ECO:0000313" key="2">
    <source>
        <dbReference type="Proteomes" id="UP000634435"/>
    </source>
</evidence>
<sequence length="46" mass="5093">MEIICLLATAGTWANVNGTITALATLIGPTLAVWFEYKLRRKNNNE</sequence>
<keyword evidence="2" id="KW-1185">Reference proteome</keyword>
<evidence type="ECO:0000313" key="1">
    <source>
        <dbReference type="EMBL" id="GGJ57384.1"/>
    </source>
</evidence>
<dbReference type="EMBL" id="BMPN01000003">
    <property type="protein sequence ID" value="GGJ57384.1"/>
    <property type="molecule type" value="Genomic_DNA"/>
</dbReference>
<name>A0ABQ2DH02_9BACI</name>
<dbReference type="RefSeq" id="WP_160807700.1">
    <property type="nucleotide sequence ID" value="NZ_BMPN01000003.1"/>
</dbReference>
<accession>A0ABQ2DH02</accession>
<gene>
    <name evidence="1" type="ORF">GCM10007111_19460</name>
</gene>
<dbReference type="Proteomes" id="UP000634435">
    <property type="component" value="Unassembled WGS sequence"/>
</dbReference>
<comment type="caution">
    <text evidence="1">The sequence shown here is derived from an EMBL/GenBank/DDBJ whole genome shotgun (WGS) entry which is preliminary data.</text>
</comment>
<reference evidence="2" key="1">
    <citation type="journal article" date="2019" name="Int. J. Syst. Evol. Microbiol.">
        <title>The Global Catalogue of Microorganisms (GCM) 10K type strain sequencing project: providing services to taxonomists for standard genome sequencing and annotation.</title>
        <authorList>
            <consortium name="The Broad Institute Genomics Platform"/>
            <consortium name="The Broad Institute Genome Sequencing Center for Infectious Disease"/>
            <person name="Wu L."/>
            <person name="Ma J."/>
        </authorList>
    </citation>
    <scope>NUCLEOTIDE SEQUENCE [LARGE SCALE GENOMIC DNA]</scope>
    <source>
        <strain evidence="2">JCM 30071</strain>
    </source>
</reference>
<organism evidence="1 2">
    <name type="scientific">Virgibacillus kapii</name>
    <dbReference type="NCBI Taxonomy" id="1638645"/>
    <lineage>
        <taxon>Bacteria</taxon>
        <taxon>Bacillati</taxon>
        <taxon>Bacillota</taxon>
        <taxon>Bacilli</taxon>
        <taxon>Bacillales</taxon>
        <taxon>Bacillaceae</taxon>
        <taxon>Virgibacillus</taxon>
    </lineage>
</organism>
<proteinExistence type="predicted"/>
<protein>
    <submittedName>
        <fullName evidence="1">Uncharacterized protein</fullName>
    </submittedName>
</protein>